<protein>
    <submittedName>
        <fullName evidence="1">Uncharacterized protein</fullName>
    </submittedName>
</protein>
<proteinExistence type="predicted"/>
<evidence type="ECO:0000313" key="1">
    <source>
        <dbReference type="EMBL" id="MCI50920.1"/>
    </source>
</evidence>
<comment type="caution">
    <text evidence="1">The sequence shown here is derived from an EMBL/GenBank/DDBJ whole genome shotgun (WGS) entry which is preliminary data.</text>
</comment>
<organism evidence="1 2">
    <name type="scientific">Trifolium medium</name>
    <dbReference type="NCBI Taxonomy" id="97028"/>
    <lineage>
        <taxon>Eukaryota</taxon>
        <taxon>Viridiplantae</taxon>
        <taxon>Streptophyta</taxon>
        <taxon>Embryophyta</taxon>
        <taxon>Tracheophyta</taxon>
        <taxon>Spermatophyta</taxon>
        <taxon>Magnoliopsida</taxon>
        <taxon>eudicotyledons</taxon>
        <taxon>Gunneridae</taxon>
        <taxon>Pentapetalae</taxon>
        <taxon>rosids</taxon>
        <taxon>fabids</taxon>
        <taxon>Fabales</taxon>
        <taxon>Fabaceae</taxon>
        <taxon>Papilionoideae</taxon>
        <taxon>50 kb inversion clade</taxon>
        <taxon>NPAAA clade</taxon>
        <taxon>Hologalegina</taxon>
        <taxon>IRL clade</taxon>
        <taxon>Trifolieae</taxon>
        <taxon>Trifolium</taxon>
    </lineage>
</organism>
<sequence>NPRTVGCKRFFGSTEMNTPGAEEGVMKLVELSKISIIVGSKRFFESTERCTPGAEEGAVNLVGAT</sequence>
<accession>A0A392SSM0</accession>
<name>A0A392SSM0_9FABA</name>
<reference evidence="1 2" key="1">
    <citation type="journal article" date="2018" name="Front. Plant Sci.">
        <title>Red Clover (Trifolium pratense) and Zigzag Clover (T. medium) - A Picture of Genomic Similarities and Differences.</title>
        <authorList>
            <person name="Dluhosova J."/>
            <person name="Istvanek J."/>
            <person name="Nedelnik J."/>
            <person name="Repkova J."/>
        </authorList>
    </citation>
    <scope>NUCLEOTIDE SEQUENCE [LARGE SCALE GENOMIC DNA]</scope>
    <source>
        <strain evidence="2">cv. 10/8</strain>
        <tissue evidence="1">Leaf</tissue>
    </source>
</reference>
<feature type="non-terminal residue" evidence="1">
    <location>
        <position position="1"/>
    </location>
</feature>
<dbReference type="Proteomes" id="UP000265520">
    <property type="component" value="Unassembled WGS sequence"/>
</dbReference>
<evidence type="ECO:0000313" key="2">
    <source>
        <dbReference type="Proteomes" id="UP000265520"/>
    </source>
</evidence>
<dbReference type="AlphaFoldDB" id="A0A392SSM0"/>
<keyword evidence="2" id="KW-1185">Reference proteome</keyword>
<dbReference type="EMBL" id="LXQA010424030">
    <property type="protein sequence ID" value="MCI50920.1"/>
    <property type="molecule type" value="Genomic_DNA"/>
</dbReference>